<keyword evidence="3" id="KW-0067">ATP-binding</keyword>
<feature type="region of interest" description="Disordered" evidence="1">
    <location>
        <begin position="1"/>
        <end position="42"/>
    </location>
</feature>
<name>A0A239VSR7_9MICO</name>
<dbReference type="PANTHER" id="PTHR10887:SF530">
    <property type="entry name" value="SUPERFAMILY I DNA HELICASES"/>
    <property type="match status" value="1"/>
</dbReference>
<dbReference type="GeneID" id="63460393"/>
<sequence>MSSTPNEPNGTGTSPDNTHVAQAPARDTLNDHTETGRPGRANRVATAVRRWQRELSELGGPNTLLWHKDSVESDLELTTAHPGGVSMLMAGRATRLSDLVRERSAFLQACRTVELIRGKAIELEEERGLRTCFMAIGMATWNVPGAQQRACAPVLIRSCTLHPVDPAHRDYDIDLGDDLDLNPVLVNYLASRGITIDPENIVDLAYTSQRFDPQPVFREIQRLGAELDDLKVIDRKVVSTFSPAKLPMIADLRDLGDTLVDHDVIAALAGDTQAGALLANDDVTDNHGDITAVRELLVLDADSHQENAINAVRAGVSLAITGAPGTGRTQTVANIVAGALAVGKRVLVVANKRTALVDLHKRLNQCELGGFVLDFPDGAHSPAEPSRAYVDSISTQTNDDEPDITDLTKRHEHYRARLAAHREHLHAPRTPWGVSIFDALSARTRLARRSIPPTSTVRLPAEVLNHMDRATCETAGATLKQAALAGAWTHGPQDPWAGARVTEQTQVDSLTTLVRDLAGKRFTNDTTRLDAIFADVGLPAATCPADWAEALAVLTSARRTMGIFSEDVYTADLDSLVDATADREQRERAGITLGWWARNSLTRRAKDLLRENQNSHIKLHDPLVSARDERTRWQTLGGRGGPRIPDALDEAIRLWNGLASDIARLEEVLAASREGADLLHQPVPQVGDRLTRLAEHTDRLTILPTVTPLLDELTRLGLQPLVDDLANRNVKPDDAVEELEHVWWESILETLGNEPTHEETIAEALAEYIRLDQQYIRTGGRRVAARATSRMKHAKVVYADQAAYLASQARQVSHHDRPRDLLTYTADALLAARPIWTMSPLVVGATVPPGQWFDLVIIEGAEQITTAESISAIARAGQVVLVGDTHGLPPAPFSLTASTPARGDMVATSQHAESVLSQLASVLPQHRLGWQYGCDDERIFGFANLHEYNEEFVTFASTRSDRPIDLVTVSAPEEHPGDTSTAFSRDLTRLEVAEVVRLALEHARNTPELSLGIATVSAEHTVHILSELRHRLTDEPDPVVLAFFEAQEHSTAGPEGEPFYVKNLERVPGDMRDRMIFAIGTAAGQDGRALHRAGPLGLDGGERRINCVVAAARSRLTVVTSLTASDLDGGRMTSRGARALHDLIAYADSGGDREVLRRQVGGHASNVTPLRTIRRSDDAILGEFALQLRKEGLVVHERLGSSCAPLDLAVEDPYVPGRIVVAIESDGRRYADMTSTRERERLRGEQFDAMGWEYVRVWSEDLAEKPSADVARVIEAIRTADARAGRVAGRSARNRSTGTSSDLW</sequence>
<dbReference type="SUPFAM" id="SSF52540">
    <property type="entry name" value="P-loop containing nucleoside triphosphate hydrolases"/>
    <property type="match status" value="1"/>
</dbReference>
<evidence type="ECO:0000256" key="1">
    <source>
        <dbReference type="SAM" id="MobiDB-lite"/>
    </source>
</evidence>
<accession>A0A239VSR7</accession>
<keyword evidence="4" id="KW-1185">Reference proteome</keyword>
<dbReference type="Pfam" id="PF18741">
    <property type="entry name" value="MTES_1575"/>
    <property type="match status" value="1"/>
</dbReference>
<keyword evidence="3" id="KW-0347">Helicase</keyword>
<feature type="domain" description="Restriction endonuclease type II-like" evidence="2">
    <location>
        <begin position="1186"/>
        <end position="1277"/>
    </location>
</feature>
<dbReference type="RefSeq" id="WP_051277198.1">
    <property type="nucleotide sequence ID" value="NZ_LT906453.1"/>
</dbReference>
<protein>
    <submittedName>
        <fullName evidence="3">Putative DNA helicase</fullName>
    </submittedName>
</protein>
<dbReference type="OrthoDB" id="9757917at2"/>
<feature type="compositionally biased region" description="Polar residues" evidence="1">
    <location>
        <begin position="1"/>
        <end position="20"/>
    </location>
</feature>
<evidence type="ECO:0000313" key="3">
    <source>
        <dbReference type="EMBL" id="SNV25311.1"/>
    </source>
</evidence>
<dbReference type="Proteomes" id="UP000242637">
    <property type="component" value="Chromosome 1"/>
</dbReference>
<feature type="compositionally biased region" description="Basic and acidic residues" evidence="1">
    <location>
        <begin position="28"/>
        <end position="37"/>
    </location>
</feature>
<keyword evidence="3" id="KW-0378">Hydrolase</keyword>
<dbReference type="STRING" id="1121387.GCA_000429885_00593"/>
<dbReference type="KEGG" id="dco:SAMEA4475696_2226"/>
<keyword evidence="3" id="KW-0547">Nucleotide-binding</keyword>
<evidence type="ECO:0000313" key="4">
    <source>
        <dbReference type="Proteomes" id="UP000242637"/>
    </source>
</evidence>
<dbReference type="InterPro" id="IPR045055">
    <property type="entry name" value="DNA2/NAM7-like"/>
</dbReference>
<dbReference type="GO" id="GO:0004386">
    <property type="term" value="F:helicase activity"/>
    <property type="evidence" value="ECO:0007669"/>
    <property type="project" value="UniProtKB-KW"/>
</dbReference>
<dbReference type="PANTHER" id="PTHR10887">
    <property type="entry name" value="DNA2/NAM7 HELICASE FAMILY"/>
    <property type="match status" value="1"/>
</dbReference>
<gene>
    <name evidence="3" type="ORF">SAMEA4475696_02226</name>
</gene>
<proteinExistence type="predicted"/>
<evidence type="ECO:0000259" key="2">
    <source>
        <dbReference type="Pfam" id="PF18741"/>
    </source>
</evidence>
<dbReference type="InterPro" id="IPR027417">
    <property type="entry name" value="P-loop_NTPase"/>
</dbReference>
<organism evidence="3 4">
    <name type="scientific">Dermatophilus congolensis</name>
    <dbReference type="NCBI Taxonomy" id="1863"/>
    <lineage>
        <taxon>Bacteria</taxon>
        <taxon>Bacillati</taxon>
        <taxon>Actinomycetota</taxon>
        <taxon>Actinomycetes</taxon>
        <taxon>Micrococcales</taxon>
        <taxon>Dermatophilaceae</taxon>
        <taxon>Dermatophilus</taxon>
    </lineage>
</organism>
<dbReference type="Gene3D" id="3.40.50.300">
    <property type="entry name" value="P-loop containing nucleotide triphosphate hydrolases"/>
    <property type="match status" value="2"/>
</dbReference>
<dbReference type="EMBL" id="LT906453">
    <property type="protein sequence ID" value="SNV25311.1"/>
    <property type="molecule type" value="Genomic_DNA"/>
</dbReference>
<dbReference type="InterPro" id="IPR049468">
    <property type="entry name" value="Restrct_endonuc-II-like_dom"/>
</dbReference>
<reference evidence="3 4" key="1">
    <citation type="submission" date="2017-06" db="EMBL/GenBank/DDBJ databases">
        <authorList>
            <consortium name="Pathogen Informatics"/>
        </authorList>
    </citation>
    <scope>NUCLEOTIDE SEQUENCE [LARGE SCALE GENOMIC DNA]</scope>
    <source>
        <strain evidence="3 4">NCTC13039</strain>
    </source>
</reference>